<dbReference type="EMBL" id="GL732608">
    <property type="protein sequence ID" value="EFX71621.1"/>
    <property type="molecule type" value="Genomic_DNA"/>
</dbReference>
<dbReference type="PhylomeDB" id="E9H9I1"/>
<dbReference type="HOGENOM" id="CLU_3144361_0_0_1"/>
<dbReference type="AlphaFoldDB" id="E9H9I1"/>
<evidence type="ECO:0000313" key="2">
    <source>
        <dbReference type="Proteomes" id="UP000000305"/>
    </source>
</evidence>
<evidence type="ECO:0000313" key="1">
    <source>
        <dbReference type="EMBL" id="EFX71621.1"/>
    </source>
</evidence>
<organism evidence="1 2">
    <name type="scientific">Daphnia pulex</name>
    <name type="common">Water flea</name>
    <dbReference type="NCBI Taxonomy" id="6669"/>
    <lineage>
        <taxon>Eukaryota</taxon>
        <taxon>Metazoa</taxon>
        <taxon>Ecdysozoa</taxon>
        <taxon>Arthropoda</taxon>
        <taxon>Crustacea</taxon>
        <taxon>Branchiopoda</taxon>
        <taxon>Diplostraca</taxon>
        <taxon>Cladocera</taxon>
        <taxon>Anomopoda</taxon>
        <taxon>Daphniidae</taxon>
        <taxon>Daphnia</taxon>
    </lineage>
</organism>
<keyword evidence="2" id="KW-1185">Reference proteome</keyword>
<dbReference type="InParanoid" id="E9H9I1"/>
<protein>
    <submittedName>
        <fullName evidence="1">Uncharacterized protein</fullName>
    </submittedName>
</protein>
<dbReference type="KEGG" id="dpx:DAPPUDRAFT_255565"/>
<accession>E9H9I1</accession>
<sequence length="49" mass="5295">MNISVARSSFMDTCGSGTEILVPMLTFVHDEEGLPPMSSPSLSSRRPLI</sequence>
<dbReference type="Proteomes" id="UP000000305">
    <property type="component" value="Unassembled WGS sequence"/>
</dbReference>
<proteinExistence type="predicted"/>
<name>E9H9I1_DAPPU</name>
<gene>
    <name evidence="1" type="ORF">DAPPUDRAFT_255565</name>
</gene>
<reference evidence="1 2" key="1">
    <citation type="journal article" date="2011" name="Science">
        <title>The ecoresponsive genome of Daphnia pulex.</title>
        <authorList>
            <person name="Colbourne J.K."/>
            <person name="Pfrender M.E."/>
            <person name="Gilbert D."/>
            <person name="Thomas W.K."/>
            <person name="Tucker A."/>
            <person name="Oakley T.H."/>
            <person name="Tokishita S."/>
            <person name="Aerts A."/>
            <person name="Arnold G.J."/>
            <person name="Basu M.K."/>
            <person name="Bauer D.J."/>
            <person name="Caceres C.E."/>
            <person name="Carmel L."/>
            <person name="Casola C."/>
            <person name="Choi J.H."/>
            <person name="Detter J.C."/>
            <person name="Dong Q."/>
            <person name="Dusheyko S."/>
            <person name="Eads B.D."/>
            <person name="Frohlich T."/>
            <person name="Geiler-Samerotte K.A."/>
            <person name="Gerlach D."/>
            <person name="Hatcher P."/>
            <person name="Jogdeo S."/>
            <person name="Krijgsveld J."/>
            <person name="Kriventseva E.V."/>
            <person name="Kultz D."/>
            <person name="Laforsch C."/>
            <person name="Lindquist E."/>
            <person name="Lopez J."/>
            <person name="Manak J.R."/>
            <person name="Muller J."/>
            <person name="Pangilinan J."/>
            <person name="Patwardhan R.P."/>
            <person name="Pitluck S."/>
            <person name="Pritham E.J."/>
            <person name="Rechtsteiner A."/>
            <person name="Rho M."/>
            <person name="Rogozin I.B."/>
            <person name="Sakarya O."/>
            <person name="Salamov A."/>
            <person name="Schaack S."/>
            <person name="Shapiro H."/>
            <person name="Shiga Y."/>
            <person name="Skalitzky C."/>
            <person name="Smith Z."/>
            <person name="Souvorov A."/>
            <person name="Sung W."/>
            <person name="Tang Z."/>
            <person name="Tsuchiya D."/>
            <person name="Tu H."/>
            <person name="Vos H."/>
            <person name="Wang M."/>
            <person name="Wolf Y.I."/>
            <person name="Yamagata H."/>
            <person name="Yamada T."/>
            <person name="Ye Y."/>
            <person name="Shaw J.R."/>
            <person name="Andrews J."/>
            <person name="Crease T.J."/>
            <person name="Tang H."/>
            <person name="Lucas S.M."/>
            <person name="Robertson H.M."/>
            <person name="Bork P."/>
            <person name="Koonin E.V."/>
            <person name="Zdobnov E.M."/>
            <person name="Grigoriev I.V."/>
            <person name="Lynch M."/>
            <person name="Boore J.L."/>
        </authorList>
    </citation>
    <scope>NUCLEOTIDE SEQUENCE [LARGE SCALE GENOMIC DNA]</scope>
</reference>